<evidence type="ECO:0000256" key="1">
    <source>
        <dbReference type="ARBA" id="ARBA00009748"/>
    </source>
</evidence>
<dbReference type="InterPro" id="IPR036312">
    <property type="entry name" value="Bifun_inhib/LTP/seed_sf"/>
</dbReference>
<keyword evidence="5" id="KW-0472">Membrane</keyword>
<dbReference type="CDD" id="cd00010">
    <property type="entry name" value="AAI_LTSS"/>
    <property type="match status" value="1"/>
</dbReference>
<dbReference type="Gene3D" id="1.10.110.10">
    <property type="entry name" value="Plant lipid-transfer and hydrophobic proteins"/>
    <property type="match status" value="1"/>
</dbReference>
<evidence type="ECO:0000256" key="6">
    <source>
        <dbReference type="SAM" id="SignalP"/>
    </source>
</evidence>
<evidence type="ECO:0000313" key="8">
    <source>
        <dbReference type="EMBL" id="KAG9450438.1"/>
    </source>
</evidence>
<dbReference type="PANTHER" id="PTHR33044">
    <property type="entry name" value="BIFUNCTIONAL INHIBITOR/LIPID-TRANSFER PROTEIN/SEED STORAGE 2S ALBUMIN SUPERFAMILY PROTEIN-RELATED"/>
    <property type="match status" value="1"/>
</dbReference>
<keyword evidence="2 6" id="KW-0732">Signal</keyword>
<dbReference type="Pfam" id="PF14368">
    <property type="entry name" value="LTP_2"/>
    <property type="match status" value="1"/>
</dbReference>
<evidence type="ECO:0000256" key="5">
    <source>
        <dbReference type="SAM" id="Phobius"/>
    </source>
</evidence>
<protein>
    <recommendedName>
        <fullName evidence="7">Bifunctional inhibitor/plant lipid transfer protein/seed storage helical domain-containing protein</fullName>
    </recommendedName>
</protein>
<evidence type="ECO:0000259" key="7">
    <source>
        <dbReference type="Pfam" id="PF14368"/>
    </source>
</evidence>
<keyword evidence="9" id="KW-1185">Reference proteome</keyword>
<feature type="domain" description="Bifunctional inhibitor/plant lipid transfer protein/seed storage helical" evidence="7">
    <location>
        <begin position="27"/>
        <end position="113"/>
    </location>
</feature>
<evidence type="ECO:0000256" key="4">
    <source>
        <dbReference type="ARBA" id="ARBA00023180"/>
    </source>
</evidence>
<gene>
    <name evidence="8" type="ORF">H6P81_010403</name>
</gene>
<keyword evidence="3" id="KW-1015">Disulfide bond</keyword>
<name>A0AAV7ET47_ARIFI</name>
<feature type="signal peptide" evidence="6">
    <location>
        <begin position="1"/>
        <end position="26"/>
    </location>
</feature>
<sequence length="198" mass="22062">MGKQDELLKAQIASLLILSFFILARSDNAECQDSWLGLGRSCSPYIRDDVRDHPELPSDDCCQSFVLLENNTKCLCLLIEDRNESTKLGFSYNISLALNLTVSCKTHTNISQCIDLLNLSPNSPEAMTFKQIANSSTALSTPLDVRSRFRGGGGVAGRTSNTVSMRNNWMMEKVAGIHTIYGLWPLHLIALVLCYYYM</sequence>
<evidence type="ECO:0000256" key="3">
    <source>
        <dbReference type="ARBA" id="ARBA00023157"/>
    </source>
</evidence>
<organism evidence="8 9">
    <name type="scientific">Aristolochia fimbriata</name>
    <name type="common">White veined hardy Dutchman's pipe vine</name>
    <dbReference type="NCBI Taxonomy" id="158543"/>
    <lineage>
        <taxon>Eukaryota</taxon>
        <taxon>Viridiplantae</taxon>
        <taxon>Streptophyta</taxon>
        <taxon>Embryophyta</taxon>
        <taxon>Tracheophyta</taxon>
        <taxon>Spermatophyta</taxon>
        <taxon>Magnoliopsida</taxon>
        <taxon>Magnoliidae</taxon>
        <taxon>Piperales</taxon>
        <taxon>Aristolochiaceae</taxon>
        <taxon>Aristolochia</taxon>
    </lineage>
</organism>
<feature type="transmembrane region" description="Helical" evidence="5">
    <location>
        <begin position="175"/>
        <end position="197"/>
    </location>
</feature>
<comment type="similarity">
    <text evidence="1">Belongs to the plant LTP family.</text>
</comment>
<dbReference type="AlphaFoldDB" id="A0AAV7ET47"/>
<keyword evidence="5" id="KW-0812">Transmembrane</keyword>
<proteinExistence type="inferred from homology"/>
<keyword evidence="5" id="KW-1133">Transmembrane helix</keyword>
<reference evidence="8 9" key="1">
    <citation type="submission" date="2021-07" db="EMBL/GenBank/DDBJ databases">
        <title>The Aristolochia fimbriata genome: insights into angiosperm evolution, floral development and chemical biosynthesis.</title>
        <authorList>
            <person name="Jiao Y."/>
        </authorList>
    </citation>
    <scope>NUCLEOTIDE SEQUENCE [LARGE SCALE GENOMIC DNA]</scope>
    <source>
        <strain evidence="8">IBCAS-2021</strain>
        <tissue evidence="8">Leaf</tissue>
    </source>
</reference>
<dbReference type="InterPro" id="IPR043325">
    <property type="entry name" value="LTSS"/>
</dbReference>
<dbReference type="Proteomes" id="UP000825729">
    <property type="component" value="Unassembled WGS sequence"/>
</dbReference>
<dbReference type="InterPro" id="IPR016140">
    <property type="entry name" value="Bifunc_inhib/LTP/seed_store"/>
</dbReference>
<dbReference type="SUPFAM" id="SSF47699">
    <property type="entry name" value="Bifunctional inhibitor/lipid-transfer protein/seed storage 2S albumin"/>
    <property type="match status" value="1"/>
</dbReference>
<evidence type="ECO:0000256" key="2">
    <source>
        <dbReference type="ARBA" id="ARBA00022729"/>
    </source>
</evidence>
<dbReference type="EMBL" id="JAINDJ010000004">
    <property type="protein sequence ID" value="KAG9450438.1"/>
    <property type="molecule type" value="Genomic_DNA"/>
</dbReference>
<accession>A0AAV7ET47</accession>
<keyword evidence="4" id="KW-0325">Glycoprotein</keyword>
<evidence type="ECO:0000313" key="9">
    <source>
        <dbReference type="Proteomes" id="UP000825729"/>
    </source>
</evidence>
<comment type="caution">
    <text evidence="8">The sequence shown here is derived from an EMBL/GenBank/DDBJ whole genome shotgun (WGS) entry which is preliminary data.</text>
</comment>
<feature type="chain" id="PRO_5043552148" description="Bifunctional inhibitor/plant lipid transfer protein/seed storage helical domain-containing protein" evidence="6">
    <location>
        <begin position="27"/>
        <end position="198"/>
    </location>
</feature>